<dbReference type="AlphaFoldDB" id="A0A8T8LLP0"/>
<evidence type="ECO:0000259" key="1">
    <source>
        <dbReference type="Pfam" id="PF01850"/>
    </source>
</evidence>
<dbReference type="CDD" id="cd09854">
    <property type="entry name" value="PIN_VapC-like"/>
    <property type="match status" value="1"/>
</dbReference>
<dbReference type="InterPro" id="IPR002716">
    <property type="entry name" value="PIN_dom"/>
</dbReference>
<dbReference type="GO" id="GO:0016075">
    <property type="term" value="P:rRNA catabolic process"/>
    <property type="evidence" value="ECO:0007669"/>
    <property type="project" value="TreeGrafter"/>
</dbReference>
<dbReference type="OrthoDB" id="198094at2157"/>
<sequence>MVGFPRLQAREEVKTSDYVYDETVTLTQRRTGDVDAGLEVGRRIRGAGYPSAIELLHSSPTLVDRAVSVHQTYADHELSFTDAMTVAMVEYHEIDGVLSFDDDFDGIVSRLVPDTLSSQ</sequence>
<gene>
    <name evidence="2" type="ORF">J7656_14365</name>
</gene>
<dbReference type="PANTHER" id="PTHR42188">
    <property type="entry name" value="23S RRNA-SPECIFIC ENDONUCLEASE VAPC20"/>
    <property type="match status" value="1"/>
</dbReference>
<feature type="domain" description="PIN" evidence="1">
    <location>
        <begin position="9"/>
        <end position="105"/>
    </location>
</feature>
<name>A0A8T8LLP0_9EURY</name>
<keyword evidence="3" id="KW-1185">Reference proteome</keyword>
<dbReference type="Proteomes" id="UP000679341">
    <property type="component" value="Chromosome"/>
</dbReference>
<dbReference type="InterPro" id="IPR039018">
    <property type="entry name" value="VapC20-like"/>
</dbReference>
<dbReference type="KEGG" id="hss:J7656_14365"/>
<dbReference type="GeneID" id="64828747"/>
<evidence type="ECO:0000313" key="2">
    <source>
        <dbReference type="EMBL" id="QUO47720.1"/>
    </source>
</evidence>
<organism evidence="2 3">
    <name type="scientific">Halorubrum ruber</name>
    <dbReference type="NCBI Taxonomy" id="2982524"/>
    <lineage>
        <taxon>Archaea</taxon>
        <taxon>Methanobacteriati</taxon>
        <taxon>Methanobacteriota</taxon>
        <taxon>Stenosarchaea group</taxon>
        <taxon>Halobacteria</taxon>
        <taxon>Halobacteriales</taxon>
        <taxon>Haloferacaceae</taxon>
        <taxon>Halorubrum</taxon>
    </lineage>
</organism>
<proteinExistence type="predicted"/>
<dbReference type="GO" id="GO:0004521">
    <property type="term" value="F:RNA endonuclease activity"/>
    <property type="evidence" value="ECO:0007669"/>
    <property type="project" value="InterPro"/>
</dbReference>
<dbReference type="PANTHER" id="PTHR42188:SF1">
    <property type="entry name" value="23S RRNA-SPECIFIC ENDONUCLEASE VAPC20"/>
    <property type="match status" value="1"/>
</dbReference>
<dbReference type="SUPFAM" id="SSF88723">
    <property type="entry name" value="PIN domain-like"/>
    <property type="match status" value="1"/>
</dbReference>
<dbReference type="InterPro" id="IPR029060">
    <property type="entry name" value="PIN-like_dom_sf"/>
</dbReference>
<evidence type="ECO:0000313" key="3">
    <source>
        <dbReference type="Proteomes" id="UP000679341"/>
    </source>
</evidence>
<dbReference type="RefSeq" id="WP_211553660.1">
    <property type="nucleotide sequence ID" value="NZ_CP073695.1"/>
</dbReference>
<dbReference type="Gene3D" id="3.40.50.1010">
    <property type="entry name" value="5'-nuclease"/>
    <property type="match status" value="1"/>
</dbReference>
<reference evidence="2 3" key="1">
    <citation type="submission" date="2021-03" db="EMBL/GenBank/DDBJ databases">
        <title>Halorubrum sodomense MBLA0099, Whole genome shotgun sequencing.</title>
        <authorList>
            <person name="Seo M.-J."/>
            <person name="Cho E.-S."/>
            <person name="Hwang C.Y."/>
        </authorList>
    </citation>
    <scope>NUCLEOTIDE SEQUENCE [LARGE SCALE GENOMIC DNA]</scope>
    <source>
        <strain evidence="2 3">MBLA0099</strain>
    </source>
</reference>
<accession>A0A8T8LLP0</accession>
<dbReference type="Pfam" id="PF01850">
    <property type="entry name" value="PIN"/>
    <property type="match status" value="1"/>
</dbReference>
<dbReference type="EMBL" id="CP073695">
    <property type="protein sequence ID" value="QUO47720.1"/>
    <property type="molecule type" value="Genomic_DNA"/>
</dbReference>
<protein>
    <submittedName>
        <fullName evidence="2">Type II toxin-antitoxin system VapC family toxin</fullName>
    </submittedName>
</protein>